<dbReference type="Proteomes" id="UP001460270">
    <property type="component" value="Unassembled WGS sequence"/>
</dbReference>
<evidence type="ECO:0000256" key="3">
    <source>
        <dbReference type="ARBA" id="ARBA00022525"/>
    </source>
</evidence>
<evidence type="ECO:0000256" key="4">
    <source>
        <dbReference type="ARBA" id="ARBA00023157"/>
    </source>
</evidence>
<dbReference type="Gene3D" id="2.60.120.40">
    <property type="match status" value="1"/>
</dbReference>
<organism evidence="6 7">
    <name type="scientific">Mugilogobius chulae</name>
    <name type="common">yellowstripe goby</name>
    <dbReference type="NCBI Taxonomy" id="88201"/>
    <lineage>
        <taxon>Eukaryota</taxon>
        <taxon>Metazoa</taxon>
        <taxon>Chordata</taxon>
        <taxon>Craniata</taxon>
        <taxon>Vertebrata</taxon>
        <taxon>Euteleostomi</taxon>
        <taxon>Actinopterygii</taxon>
        <taxon>Neopterygii</taxon>
        <taxon>Teleostei</taxon>
        <taxon>Neoteleostei</taxon>
        <taxon>Acanthomorphata</taxon>
        <taxon>Gobiaria</taxon>
        <taxon>Gobiiformes</taxon>
        <taxon>Gobioidei</taxon>
        <taxon>Gobiidae</taxon>
        <taxon>Gobionellinae</taxon>
        <taxon>Mugilogobius</taxon>
    </lineage>
</organism>
<name>A0AAW0MPZ6_9GOBI</name>
<dbReference type="SUPFAM" id="SSF49842">
    <property type="entry name" value="TNF-like"/>
    <property type="match status" value="1"/>
</dbReference>
<evidence type="ECO:0000256" key="2">
    <source>
        <dbReference type="ARBA" id="ARBA00022514"/>
    </source>
</evidence>
<dbReference type="InterPro" id="IPR051748">
    <property type="entry name" value="TNF_Ligand_Superfamily"/>
</dbReference>
<protein>
    <recommendedName>
        <fullName evidence="8">TNF family profile domain-containing protein</fullName>
    </recommendedName>
</protein>
<reference evidence="7" key="1">
    <citation type="submission" date="2024-04" db="EMBL/GenBank/DDBJ databases">
        <title>Salinicola lusitanus LLJ914,a marine bacterium isolated from the Okinawa Trough.</title>
        <authorList>
            <person name="Li J."/>
        </authorList>
    </citation>
    <scope>NUCLEOTIDE SEQUENCE [LARGE SCALE GENOMIC DNA]</scope>
</reference>
<keyword evidence="7" id="KW-1185">Reference proteome</keyword>
<evidence type="ECO:0008006" key="8">
    <source>
        <dbReference type="Google" id="ProtNLM"/>
    </source>
</evidence>
<keyword evidence="2" id="KW-0202">Cytokine</keyword>
<dbReference type="GO" id="GO:0005125">
    <property type="term" value="F:cytokine activity"/>
    <property type="evidence" value="ECO:0007669"/>
    <property type="project" value="UniProtKB-KW"/>
</dbReference>
<dbReference type="InterPro" id="IPR008983">
    <property type="entry name" value="Tumour_necrosis_fac-like_dom"/>
</dbReference>
<gene>
    <name evidence="6" type="ORF">WMY93_028659</name>
</gene>
<keyword evidence="3" id="KW-0964">Secreted</keyword>
<evidence type="ECO:0000256" key="5">
    <source>
        <dbReference type="ARBA" id="ARBA00023180"/>
    </source>
</evidence>
<evidence type="ECO:0000256" key="1">
    <source>
        <dbReference type="ARBA" id="ARBA00004613"/>
    </source>
</evidence>
<dbReference type="AlphaFoldDB" id="A0AAW0MPZ6"/>
<keyword evidence="5" id="KW-0325">Glycoprotein</keyword>
<evidence type="ECO:0000313" key="7">
    <source>
        <dbReference type="Proteomes" id="UP001460270"/>
    </source>
</evidence>
<accession>A0AAW0MPZ6</accession>
<dbReference type="PANTHER" id="PTHR15151:SF24">
    <property type="entry name" value="A PROLIFERATION-INDUCING LIGAND-LIKE PROTEIN-RELATED"/>
    <property type="match status" value="1"/>
</dbReference>
<proteinExistence type="predicted"/>
<dbReference type="PANTHER" id="PTHR15151">
    <property type="entry name" value="PROTEIN EIGER"/>
    <property type="match status" value="1"/>
</dbReference>
<dbReference type="EMBL" id="JBBPFD010000021">
    <property type="protein sequence ID" value="KAK7882485.1"/>
    <property type="molecule type" value="Genomic_DNA"/>
</dbReference>
<dbReference type="GO" id="GO:0030890">
    <property type="term" value="P:positive regulation of B cell proliferation"/>
    <property type="evidence" value="ECO:0007669"/>
    <property type="project" value="TreeGrafter"/>
</dbReference>
<sequence length="214" mass="23947">MASLAGVDPENESERRLSWPVLLLTLAAVTSSSLSALSLYQLVVLHAEVEGLKSEVCRRRQDGQDSRHRGQMDTVCAKTSSLETLRRSESEQASLLTRKKRMTGEEILVSQPCLQLLPNSSRAVSLKVFYRDIQIIMGHMVIRWKTSVVGNEAPHVVLFRCIKNMRHEFSYNTCYTGGIVKLESGDHLEMLIPRKTANISLDGESTFMGAIKLI</sequence>
<comment type="caution">
    <text evidence="6">The sequence shown here is derived from an EMBL/GenBank/DDBJ whole genome shotgun (WGS) entry which is preliminary data.</text>
</comment>
<dbReference type="GO" id="GO:0005615">
    <property type="term" value="C:extracellular space"/>
    <property type="evidence" value="ECO:0007669"/>
    <property type="project" value="UniProtKB-KW"/>
</dbReference>
<keyword evidence="4" id="KW-1015">Disulfide bond</keyword>
<comment type="subcellular location">
    <subcellularLocation>
        <location evidence="1">Secreted</location>
    </subcellularLocation>
</comment>
<evidence type="ECO:0000313" key="6">
    <source>
        <dbReference type="EMBL" id="KAK7882485.1"/>
    </source>
</evidence>